<accession>A0ABU7JD58</accession>
<dbReference type="SUPFAM" id="SSF48452">
    <property type="entry name" value="TPR-like"/>
    <property type="match status" value="1"/>
</dbReference>
<reference evidence="1 2" key="1">
    <citation type="submission" date="2023-06" db="EMBL/GenBank/DDBJ databases">
        <title>Alkalimonas sp., MEB004 an alkaliphilic bacterium isolated from Lonar Lake, India.</title>
        <authorList>
            <person name="Joshi A."/>
            <person name="Thite S."/>
        </authorList>
    </citation>
    <scope>NUCLEOTIDE SEQUENCE [LARGE SCALE GENOMIC DNA]</scope>
    <source>
        <strain evidence="1 2">MEB004</strain>
    </source>
</reference>
<evidence type="ECO:0000313" key="2">
    <source>
        <dbReference type="Proteomes" id="UP001339167"/>
    </source>
</evidence>
<name>A0ABU7JD58_9GAMM</name>
<gene>
    <name evidence="1" type="ORF">QWF21_02470</name>
</gene>
<protein>
    <recommendedName>
        <fullName evidence="3">Tetratricopeptide repeat protein</fullName>
    </recommendedName>
</protein>
<dbReference type="EMBL" id="JAUGZK010000002">
    <property type="protein sequence ID" value="MEE2023095.1"/>
    <property type="molecule type" value="Genomic_DNA"/>
</dbReference>
<sequence>MDLIQDWKTLQRMGNHEFAQQRWQSASHFYLHSILLLRHHLPMLLQQPAQGAALGIICLSIAVQNLADTYYRQGRIKRCSTLLNRALRDFQQLQSLLCSSHPATVALLRESCRLRQLLYTHQAASTESVTPQRAQNWVSAASRSLH</sequence>
<dbReference type="Gene3D" id="1.25.40.10">
    <property type="entry name" value="Tetratricopeptide repeat domain"/>
    <property type="match status" value="1"/>
</dbReference>
<dbReference type="InterPro" id="IPR011990">
    <property type="entry name" value="TPR-like_helical_dom_sf"/>
</dbReference>
<dbReference type="RefSeq" id="WP_330086459.1">
    <property type="nucleotide sequence ID" value="NZ_JAUGZK010000002.1"/>
</dbReference>
<dbReference type="Proteomes" id="UP001339167">
    <property type="component" value="Unassembled WGS sequence"/>
</dbReference>
<evidence type="ECO:0000313" key="1">
    <source>
        <dbReference type="EMBL" id="MEE2023095.1"/>
    </source>
</evidence>
<evidence type="ECO:0008006" key="3">
    <source>
        <dbReference type="Google" id="ProtNLM"/>
    </source>
</evidence>
<proteinExistence type="predicted"/>
<comment type="caution">
    <text evidence="1">The sequence shown here is derived from an EMBL/GenBank/DDBJ whole genome shotgun (WGS) entry which is preliminary data.</text>
</comment>
<organism evidence="1 2">
    <name type="scientific">Alkalimonas mucilaginosa</name>
    <dbReference type="NCBI Taxonomy" id="3057676"/>
    <lineage>
        <taxon>Bacteria</taxon>
        <taxon>Pseudomonadati</taxon>
        <taxon>Pseudomonadota</taxon>
        <taxon>Gammaproteobacteria</taxon>
        <taxon>Alkalimonas</taxon>
    </lineage>
</organism>
<keyword evidence="2" id="KW-1185">Reference proteome</keyword>